<evidence type="ECO:0000313" key="1">
    <source>
        <dbReference type="EMBL" id="MTV50500.1"/>
    </source>
</evidence>
<reference evidence="1 2" key="1">
    <citation type="submission" date="2019-11" db="EMBL/GenBank/DDBJ databases">
        <title>Whole-genome sequence of a the green, strictly anaerobic photosynthetic bacterium Heliobacillus mobilis DSM 6151.</title>
        <authorList>
            <person name="Kyndt J.A."/>
            <person name="Meyer T.E."/>
        </authorList>
    </citation>
    <scope>NUCLEOTIDE SEQUENCE [LARGE SCALE GENOMIC DNA]</scope>
    <source>
        <strain evidence="1 2">DSM 6151</strain>
    </source>
</reference>
<dbReference type="RefSeq" id="WP_155477585.1">
    <property type="nucleotide sequence ID" value="NZ_WNKU01000026.1"/>
</dbReference>
<proteinExistence type="predicted"/>
<name>A0A6I3SNA1_HELMO</name>
<dbReference type="OrthoDB" id="2083020at2"/>
<accession>A0A6I3SNA1</accession>
<dbReference type="Proteomes" id="UP000430670">
    <property type="component" value="Unassembled WGS sequence"/>
</dbReference>
<protein>
    <submittedName>
        <fullName evidence="1">Uncharacterized protein</fullName>
    </submittedName>
</protein>
<sequence>MSPKFNPEKFISPGTAHRCFGIEPEVLKQLVVDGVIRGEVSKSRVRVTEEDLIEAIESGTVTQSSRFLGMYDGKLKEVAPGVYRTVV</sequence>
<organism evidence="1 2">
    <name type="scientific">Heliobacterium mobile</name>
    <name type="common">Heliobacillus mobilis</name>
    <dbReference type="NCBI Taxonomy" id="28064"/>
    <lineage>
        <taxon>Bacteria</taxon>
        <taxon>Bacillati</taxon>
        <taxon>Bacillota</taxon>
        <taxon>Clostridia</taxon>
        <taxon>Eubacteriales</taxon>
        <taxon>Heliobacteriaceae</taxon>
        <taxon>Heliobacterium</taxon>
    </lineage>
</organism>
<gene>
    <name evidence="1" type="ORF">GJ688_16260</name>
</gene>
<dbReference type="EMBL" id="WNKU01000026">
    <property type="protein sequence ID" value="MTV50500.1"/>
    <property type="molecule type" value="Genomic_DNA"/>
</dbReference>
<comment type="caution">
    <text evidence="1">The sequence shown here is derived from an EMBL/GenBank/DDBJ whole genome shotgun (WGS) entry which is preliminary data.</text>
</comment>
<dbReference type="AlphaFoldDB" id="A0A6I3SNA1"/>
<evidence type="ECO:0000313" key="2">
    <source>
        <dbReference type="Proteomes" id="UP000430670"/>
    </source>
</evidence>
<keyword evidence="2" id="KW-1185">Reference proteome</keyword>